<evidence type="ECO:0000259" key="6">
    <source>
        <dbReference type="Pfam" id="PF08100"/>
    </source>
</evidence>
<keyword evidence="1" id="KW-0489">Methyltransferase</keyword>
<dbReference type="PROSITE" id="PS51683">
    <property type="entry name" value="SAM_OMT_II"/>
    <property type="match status" value="1"/>
</dbReference>
<keyword evidence="8" id="KW-1185">Reference proteome</keyword>
<evidence type="ECO:0000313" key="7">
    <source>
        <dbReference type="EMBL" id="KAL0476688.1"/>
    </source>
</evidence>
<feature type="active site" description="Proton acceptor" evidence="4">
    <location>
        <position position="266"/>
    </location>
</feature>
<dbReference type="EMBL" id="JAOPGA020000078">
    <property type="protein sequence ID" value="KAL0476688.1"/>
    <property type="molecule type" value="Genomic_DNA"/>
</dbReference>
<dbReference type="SUPFAM" id="SSF53335">
    <property type="entry name" value="S-adenosyl-L-methionine-dependent methyltransferases"/>
    <property type="match status" value="1"/>
</dbReference>
<evidence type="ECO:0000313" key="8">
    <source>
        <dbReference type="Proteomes" id="UP001431209"/>
    </source>
</evidence>
<dbReference type="InterPro" id="IPR012967">
    <property type="entry name" value="COMT_dimerisation"/>
</dbReference>
<organism evidence="7 8">
    <name type="scientific">Acrasis kona</name>
    <dbReference type="NCBI Taxonomy" id="1008807"/>
    <lineage>
        <taxon>Eukaryota</taxon>
        <taxon>Discoba</taxon>
        <taxon>Heterolobosea</taxon>
        <taxon>Tetramitia</taxon>
        <taxon>Eutetramitia</taxon>
        <taxon>Acrasidae</taxon>
        <taxon>Acrasis</taxon>
    </lineage>
</organism>
<dbReference type="InterPro" id="IPR036388">
    <property type="entry name" value="WH-like_DNA-bd_sf"/>
</dbReference>
<dbReference type="InterPro" id="IPR001077">
    <property type="entry name" value="COMT_C"/>
</dbReference>
<dbReference type="GO" id="GO:0008171">
    <property type="term" value="F:O-methyltransferase activity"/>
    <property type="evidence" value="ECO:0007669"/>
    <property type="project" value="InterPro"/>
</dbReference>
<dbReference type="PANTHER" id="PTHR43712:SF2">
    <property type="entry name" value="O-METHYLTRANSFERASE CICE"/>
    <property type="match status" value="1"/>
</dbReference>
<dbReference type="Pfam" id="PF00891">
    <property type="entry name" value="Methyltransf_2"/>
    <property type="match status" value="1"/>
</dbReference>
<keyword evidence="3" id="KW-0949">S-adenosyl-L-methionine</keyword>
<dbReference type="GO" id="GO:0032259">
    <property type="term" value="P:methylation"/>
    <property type="evidence" value="ECO:0007669"/>
    <property type="project" value="UniProtKB-KW"/>
</dbReference>
<dbReference type="InterPro" id="IPR029063">
    <property type="entry name" value="SAM-dependent_MTases_sf"/>
</dbReference>
<comment type="caution">
    <text evidence="7">The sequence shown here is derived from an EMBL/GenBank/DDBJ whole genome shotgun (WGS) entry which is preliminary data.</text>
</comment>
<evidence type="ECO:0000256" key="3">
    <source>
        <dbReference type="ARBA" id="ARBA00022691"/>
    </source>
</evidence>
<accession>A0AAW2YHF4</accession>
<dbReference type="AlphaFoldDB" id="A0AAW2YHF4"/>
<dbReference type="Gene3D" id="3.40.50.150">
    <property type="entry name" value="Vaccinia Virus protein VP39"/>
    <property type="match status" value="1"/>
</dbReference>
<dbReference type="SUPFAM" id="SSF46785">
    <property type="entry name" value="Winged helix' DNA-binding domain"/>
    <property type="match status" value="1"/>
</dbReference>
<keyword evidence="2" id="KW-0808">Transferase</keyword>
<gene>
    <name evidence="7" type="ORF">AKO1_006194</name>
</gene>
<dbReference type="PIRSF" id="PIRSF005739">
    <property type="entry name" value="O-mtase"/>
    <property type="match status" value="1"/>
</dbReference>
<proteinExistence type="predicted"/>
<dbReference type="InterPro" id="IPR036390">
    <property type="entry name" value="WH_DNA-bd_sf"/>
</dbReference>
<feature type="domain" description="O-methyltransferase dimerisation" evidence="6">
    <location>
        <begin position="20"/>
        <end position="92"/>
    </location>
</feature>
<evidence type="ECO:0000256" key="2">
    <source>
        <dbReference type="ARBA" id="ARBA00022679"/>
    </source>
</evidence>
<evidence type="ECO:0000259" key="5">
    <source>
        <dbReference type="Pfam" id="PF00891"/>
    </source>
</evidence>
<dbReference type="Proteomes" id="UP001431209">
    <property type="component" value="Unassembled WGS sequence"/>
</dbReference>
<protein>
    <recommendedName>
        <fullName evidence="9">O-methyltransferase domain-containing protein</fullName>
    </recommendedName>
</protein>
<reference evidence="7 8" key="1">
    <citation type="submission" date="2024-03" db="EMBL/GenBank/DDBJ databases">
        <title>The Acrasis kona genome and developmental transcriptomes reveal deep origins of eukaryotic multicellular pathways.</title>
        <authorList>
            <person name="Sheikh S."/>
            <person name="Fu C.-J."/>
            <person name="Brown M.W."/>
            <person name="Baldauf S.L."/>
        </authorList>
    </citation>
    <scope>NUCLEOTIDE SEQUENCE [LARGE SCALE GENOMIC DNA]</scope>
    <source>
        <strain evidence="7 8">ATCC MYA-3509</strain>
    </source>
</reference>
<evidence type="ECO:0000256" key="4">
    <source>
        <dbReference type="PIRSR" id="PIRSR005739-1"/>
    </source>
</evidence>
<dbReference type="PANTHER" id="PTHR43712">
    <property type="entry name" value="PUTATIVE (AFU_ORTHOLOGUE AFUA_4G14580)-RELATED"/>
    <property type="match status" value="1"/>
</dbReference>
<dbReference type="Pfam" id="PF08100">
    <property type="entry name" value="Dimerisation"/>
    <property type="match status" value="1"/>
</dbReference>
<feature type="domain" description="O-methyltransferase C-terminal" evidence="5">
    <location>
        <begin position="129"/>
        <end position="340"/>
    </location>
</feature>
<dbReference type="InterPro" id="IPR016461">
    <property type="entry name" value="COMT-like"/>
</dbReference>
<evidence type="ECO:0000256" key="1">
    <source>
        <dbReference type="ARBA" id="ARBA00022603"/>
    </source>
</evidence>
<dbReference type="GO" id="GO:0046983">
    <property type="term" value="F:protein dimerization activity"/>
    <property type="evidence" value="ECO:0007669"/>
    <property type="project" value="InterPro"/>
</dbReference>
<dbReference type="Gene3D" id="1.10.10.10">
    <property type="entry name" value="Winged helix-like DNA-binding domain superfamily/Winged helix DNA-binding domain"/>
    <property type="match status" value="1"/>
</dbReference>
<evidence type="ECO:0008006" key="9">
    <source>
        <dbReference type="Google" id="ProtNLM"/>
    </source>
</evidence>
<sequence>MNIRSHHDAARHIYNEFYLGQVRMATFKVVHRLRIADLLKEGPMTIEELAAATNTHETSLHRIMVTAHQMGLFQMYTDNKTFSLTMISDLMTIDHPMSMHGLIEFTCEEYMEKSLDLIHTTVSTGVPSFTKATPSGEDFYQYLRNDSEKGSTFDSAMTCMDTTVSPLLAQVCDFVDVKSIVDLGGGSGNSVLHILSQNENVTSGTVADMTVVIEDSKTEKRRKARTRRFGDAVCNKINYTPCDLFKKDEWKGLPTADAYMLKNILHDWSDNECDDLLSNVVRKMEGDATKRLLVVEKIVIQEDVQPHKAGHDIVKLIFFKEESTHRSFENFEKIFQRNGLKLTNITPLGDTDYYVFEGRLGTNCQNEAALSCFSMANRLLNVGSPLPGAESVDL</sequence>
<name>A0AAW2YHF4_9EUKA</name>